<dbReference type="PANTHER" id="PTHR14200:SF11">
    <property type="entry name" value="CYTOCHROME C OXIDASE SUBUNIT 5A, MITOCHONDRIAL"/>
    <property type="match status" value="1"/>
</dbReference>
<evidence type="ECO:0000256" key="13">
    <source>
        <dbReference type="RuleBase" id="RU368103"/>
    </source>
</evidence>
<dbReference type="PANTHER" id="PTHR14200">
    <property type="entry name" value="CYTOCHROME C OXIDASE POLYPEPTIDE"/>
    <property type="match status" value="1"/>
</dbReference>
<evidence type="ECO:0000256" key="11">
    <source>
        <dbReference type="ARBA" id="ARBA00070174"/>
    </source>
</evidence>
<dbReference type="GO" id="GO:0005743">
    <property type="term" value="C:mitochondrial inner membrane"/>
    <property type="evidence" value="ECO:0007669"/>
    <property type="project" value="UniProtKB-SubCell"/>
</dbReference>
<gene>
    <name evidence="14" type="ORF">B9G98_00828</name>
</gene>
<keyword evidence="6 13" id="KW-0999">Mitochondrion inner membrane</keyword>
<evidence type="ECO:0000256" key="12">
    <source>
        <dbReference type="ARBA" id="ARBA00082700"/>
    </source>
</evidence>
<dbReference type="GO" id="GO:0045277">
    <property type="term" value="C:respiratory chain complex IV"/>
    <property type="evidence" value="ECO:0007669"/>
    <property type="project" value="UniProtKB-UniRule"/>
</dbReference>
<reference evidence="14 15" key="1">
    <citation type="submission" date="2017-04" db="EMBL/GenBank/DDBJ databases">
        <title>Genome sequencing of [Candida] sorbophila.</title>
        <authorList>
            <person name="Ahn J.O."/>
        </authorList>
    </citation>
    <scope>NUCLEOTIDE SEQUENCE [LARGE SCALE GENOMIC DNA]</scope>
    <source>
        <strain evidence="14 15">DS02</strain>
    </source>
</reference>
<dbReference type="UniPathway" id="UPA00705"/>
<dbReference type="Pfam" id="PF02284">
    <property type="entry name" value="COX5A"/>
    <property type="match status" value="1"/>
</dbReference>
<comment type="subcellular location">
    <subcellularLocation>
        <location evidence="1 13">Mitochondrion inner membrane</location>
        <topology evidence="1 13">Peripheral membrane protein</topology>
        <orientation evidence="1 13">Matrix side</orientation>
    </subcellularLocation>
</comment>
<keyword evidence="10 13" id="KW-0472">Membrane</keyword>
<evidence type="ECO:0000256" key="8">
    <source>
        <dbReference type="ARBA" id="ARBA00023004"/>
    </source>
</evidence>
<dbReference type="CDD" id="cd00923">
    <property type="entry name" value="Cyt_c_Oxidase_Va"/>
    <property type="match status" value="1"/>
</dbReference>
<dbReference type="GO" id="GO:0006123">
    <property type="term" value="P:mitochondrial electron transport, cytochrome c to oxygen"/>
    <property type="evidence" value="ECO:0007669"/>
    <property type="project" value="UniProtKB-UniRule"/>
</dbReference>
<evidence type="ECO:0000256" key="10">
    <source>
        <dbReference type="ARBA" id="ARBA00023136"/>
    </source>
</evidence>
<dbReference type="Proteomes" id="UP000238350">
    <property type="component" value="Unassembled WGS sequence"/>
</dbReference>
<dbReference type="InterPro" id="IPR003204">
    <property type="entry name" value="Cyt_c_oxidase_su5A/6"/>
</dbReference>
<evidence type="ECO:0000256" key="5">
    <source>
        <dbReference type="ARBA" id="ARBA00022723"/>
    </source>
</evidence>
<keyword evidence="5 13" id="KW-0479">Metal-binding</keyword>
<comment type="pathway">
    <text evidence="2 13">Energy metabolism; oxidative phosphorylation.</text>
</comment>
<dbReference type="Gene3D" id="1.25.40.40">
    <property type="entry name" value="Cytochrome c oxidase, subunit Va/VI"/>
    <property type="match status" value="1"/>
</dbReference>
<evidence type="ECO:0000256" key="1">
    <source>
        <dbReference type="ARBA" id="ARBA00004443"/>
    </source>
</evidence>
<name>A0A2T0FDX2_9ASCO</name>
<sequence length="139" mass="16129">MSFSLRLARPTLRAIARPGMTSTATRAAGMRFYSDDSLSYEEFTKKYEKEFDEAYDLYEVQRVLNNAFAYDLVPAPTVIERALKAARRVNDYATASRVFEALRYKVETRSQYDAYLAELKDVREELGITLHEELFEKSE</sequence>
<evidence type="ECO:0000313" key="15">
    <source>
        <dbReference type="Proteomes" id="UP000238350"/>
    </source>
</evidence>
<proteinExistence type="inferred from homology"/>
<evidence type="ECO:0000313" key="14">
    <source>
        <dbReference type="EMBL" id="PRT53208.1"/>
    </source>
</evidence>
<keyword evidence="15" id="KW-1185">Reference proteome</keyword>
<keyword evidence="4 13" id="KW-0349">Heme</keyword>
<dbReference type="OrthoDB" id="5778907at2759"/>
<organism evidence="14 15">
    <name type="scientific">Wickerhamiella sorbophila</name>
    <dbReference type="NCBI Taxonomy" id="45607"/>
    <lineage>
        <taxon>Eukaryota</taxon>
        <taxon>Fungi</taxon>
        <taxon>Dikarya</taxon>
        <taxon>Ascomycota</taxon>
        <taxon>Saccharomycotina</taxon>
        <taxon>Dipodascomycetes</taxon>
        <taxon>Dipodascales</taxon>
        <taxon>Trichomonascaceae</taxon>
        <taxon>Wickerhamiella</taxon>
    </lineage>
</organism>
<dbReference type="GeneID" id="36514577"/>
<evidence type="ECO:0000256" key="9">
    <source>
        <dbReference type="ARBA" id="ARBA00023128"/>
    </source>
</evidence>
<evidence type="ECO:0000256" key="4">
    <source>
        <dbReference type="ARBA" id="ARBA00022617"/>
    </source>
</evidence>
<dbReference type="SUPFAM" id="SSF48479">
    <property type="entry name" value="Cytochrome c oxidase subunit E"/>
    <property type="match status" value="1"/>
</dbReference>
<dbReference type="EMBL" id="NDIQ01000001">
    <property type="protein sequence ID" value="PRT53208.1"/>
    <property type="molecule type" value="Genomic_DNA"/>
</dbReference>
<comment type="subunit">
    <text evidence="13">Component of the cytochrome c oxidase (complex IV, CIV), a multisubunit enzyme composed of a catalytic core of 3 subunits and several supernumerary subunits.</text>
</comment>
<dbReference type="FunFam" id="1.25.40.40:FF:000001">
    <property type="entry name" value="Cytochrome c oxidase subunit VI"/>
    <property type="match status" value="1"/>
</dbReference>
<protein>
    <recommendedName>
        <fullName evidence="11 13">Cytochrome c oxidase subunit 6, mitochondrial</fullName>
    </recommendedName>
    <alternativeName>
        <fullName evidence="12 13">Cytochrome c oxidase polypeptide VI</fullName>
    </alternativeName>
</protein>
<comment type="function">
    <text evidence="13">Component of the cytochrome c oxidase, the last enzyme in the mitochondrial electron transport chain which drives oxidative phosphorylation. The respiratory chain contains 3 multisubunit complexes succinate dehydrogenase (complex II, CII), ubiquinol-cytochrome c oxidoreductase (cytochrome b-c1 complex, complex III, CIII) and cytochrome c oxidase (complex IV, CIV), that cooperate to transfer electrons derived from NADH and succinate to molecular oxygen, creating an electrochemical gradient over the inner membrane that drives transmembrane transport and the ATP synthase. Cytochrome c oxidase is the component of the respiratory chain that catalyzes the reduction of oxygen to water. Electrons originating from reduced cytochrome c in the intermembrane space (IMS) are transferred via the dinuclear copper A center (CU(A)) of subunit 2 and heme A of subunit 1 to the active site in subunit 1, a binuclear center (BNC) formed by heme A3 and copper B (CU(B)). The BNC reduces molecular oxygen to 2 water molecules using 4 electrons from cytochrome c in the IMS and 4 protons from the mitochondrial matrix.</text>
</comment>
<evidence type="ECO:0000256" key="7">
    <source>
        <dbReference type="ARBA" id="ARBA00022946"/>
    </source>
</evidence>
<comment type="similarity">
    <text evidence="3 13">Belongs to the cytochrome c oxidase subunit 5A family.</text>
</comment>
<evidence type="ECO:0000256" key="2">
    <source>
        <dbReference type="ARBA" id="ARBA00004673"/>
    </source>
</evidence>
<evidence type="ECO:0000256" key="6">
    <source>
        <dbReference type="ARBA" id="ARBA00022792"/>
    </source>
</evidence>
<dbReference type="AlphaFoldDB" id="A0A2T0FDX2"/>
<dbReference type="STRING" id="45607.A0A2T0FDX2"/>
<evidence type="ECO:0000256" key="3">
    <source>
        <dbReference type="ARBA" id="ARBA00007972"/>
    </source>
</evidence>
<dbReference type="RefSeq" id="XP_024663154.1">
    <property type="nucleotide sequence ID" value="XM_024807386.1"/>
</dbReference>
<keyword evidence="7 13" id="KW-0809">Transit peptide</keyword>
<dbReference type="InterPro" id="IPR036545">
    <property type="entry name" value="Cyt_c_oxidase_su5A/6_sf"/>
</dbReference>
<accession>A0A2T0FDX2</accession>
<dbReference type="GO" id="GO:0046872">
    <property type="term" value="F:metal ion binding"/>
    <property type="evidence" value="ECO:0007669"/>
    <property type="project" value="UniProtKB-UniRule"/>
</dbReference>
<keyword evidence="8 13" id="KW-0408">Iron</keyword>
<comment type="caution">
    <text evidence="14">The sequence shown here is derived from an EMBL/GenBank/DDBJ whole genome shotgun (WGS) entry which is preliminary data.</text>
</comment>
<keyword evidence="9 13" id="KW-0496">Mitochondrion</keyword>